<gene>
    <name evidence="4" type="ORF">CLV51_105199</name>
</gene>
<dbReference type="Pfam" id="PF09990">
    <property type="entry name" value="DUF2231"/>
    <property type="match status" value="1"/>
</dbReference>
<keyword evidence="1" id="KW-0472">Membrane</keyword>
<dbReference type="AlphaFoldDB" id="A0A2P8HF42"/>
<evidence type="ECO:0000259" key="2">
    <source>
        <dbReference type="Pfam" id="PF07635"/>
    </source>
</evidence>
<reference evidence="4 5" key="1">
    <citation type="submission" date="2018-03" db="EMBL/GenBank/DDBJ databases">
        <title>Genomic Encyclopedia of Archaeal and Bacterial Type Strains, Phase II (KMG-II): from individual species to whole genera.</title>
        <authorList>
            <person name="Goeker M."/>
        </authorList>
    </citation>
    <scope>NUCLEOTIDE SEQUENCE [LARGE SCALE GENOMIC DNA]</scope>
    <source>
        <strain evidence="4 5">DSM 24859</strain>
    </source>
</reference>
<organism evidence="4 5">
    <name type="scientific">Chitinophaga niastensis</name>
    <dbReference type="NCBI Taxonomy" id="536980"/>
    <lineage>
        <taxon>Bacteria</taxon>
        <taxon>Pseudomonadati</taxon>
        <taxon>Bacteroidota</taxon>
        <taxon>Chitinophagia</taxon>
        <taxon>Chitinophagales</taxon>
        <taxon>Chitinophagaceae</taxon>
        <taxon>Chitinophaga</taxon>
    </lineage>
</organism>
<dbReference type="Gene3D" id="3.80.10.10">
    <property type="entry name" value="Ribonuclease Inhibitor"/>
    <property type="match status" value="1"/>
</dbReference>
<accession>A0A2P8HF42</accession>
<feature type="transmembrane region" description="Helical" evidence="1">
    <location>
        <begin position="20"/>
        <end position="39"/>
    </location>
</feature>
<dbReference type="Proteomes" id="UP000240971">
    <property type="component" value="Unassembled WGS sequence"/>
</dbReference>
<dbReference type="OrthoDB" id="713772at2"/>
<feature type="domain" description="DUF2231" evidence="3">
    <location>
        <begin position="18"/>
        <end position="136"/>
    </location>
</feature>
<feature type="transmembrane region" description="Helical" evidence="1">
    <location>
        <begin position="84"/>
        <end position="103"/>
    </location>
</feature>
<dbReference type="InterPro" id="IPR019251">
    <property type="entry name" value="DUF2231_TM"/>
</dbReference>
<evidence type="ECO:0000256" key="1">
    <source>
        <dbReference type="SAM" id="Phobius"/>
    </source>
</evidence>
<evidence type="ECO:0000313" key="4">
    <source>
        <dbReference type="EMBL" id="PSL44826.1"/>
    </source>
</evidence>
<dbReference type="InterPro" id="IPR011429">
    <property type="entry name" value="Cyt_c_Planctomycete-type"/>
</dbReference>
<proteinExistence type="predicted"/>
<sequence length="478" mass="51924">MKLLLSSGSWSMFIGRSHPLLVHLPIGILIIAFVLAMLAQRQKWAHLKSALPLVLLAAALSAVISCITGYLLSLDGGYDEHLLQTHKLLGIGVAVISIVLYILEKTNNRFSRLQVPVALLMILLLSAAGHYGGTLTHGDDYLTQAMPAGLRKLTGMSNTATNVAAYTDIGDAKLYEDLVRPVLTARCYGCHNEQKLKGGLRLESVALIRKGGEHGPVLKNGLPEESELFKRLILPEEDEHRMPPKGKPQVAPQELELLYWWIAQGAPVGKTVKELTKTPRILAVLAGMQPPPALDKNEFVPENMVSKASGNSIAALAAKGVKVLPVAAGSNYLAVNCINAIDFKDADMALLLPLKEQLIWLDISGTHVTDAAIPVIAKFSKLTRLEIKNTVVKGDHLDQLGACTELRYLNLTGTATADAGVLSLRKNKKLQQVYLYQAGVKPATIQQLQQSMPKLRIDTGGYLQQLPSDTIIYKKISV</sequence>
<protein>
    <submittedName>
        <fullName evidence="4">Putative membrane protein</fullName>
    </submittedName>
</protein>
<keyword evidence="5" id="KW-1185">Reference proteome</keyword>
<keyword evidence="1" id="KW-1133">Transmembrane helix</keyword>
<evidence type="ECO:0000259" key="3">
    <source>
        <dbReference type="Pfam" id="PF09990"/>
    </source>
</evidence>
<feature type="transmembrane region" description="Helical" evidence="1">
    <location>
        <begin position="51"/>
        <end position="72"/>
    </location>
</feature>
<feature type="domain" description="Cytochrome C Planctomycete-type" evidence="2">
    <location>
        <begin position="187"/>
        <end position="246"/>
    </location>
</feature>
<dbReference type="RefSeq" id="WP_106530261.1">
    <property type="nucleotide sequence ID" value="NZ_PYAW01000005.1"/>
</dbReference>
<name>A0A2P8HF42_CHINA</name>
<dbReference type="SUPFAM" id="SSF52047">
    <property type="entry name" value="RNI-like"/>
    <property type="match status" value="1"/>
</dbReference>
<evidence type="ECO:0000313" key="5">
    <source>
        <dbReference type="Proteomes" id="UP000240971"/>
    </source>
</evidence>
<dbReference type="EMBL" id="PYAW01000005">
    <property type="protein sequence ID" value="PSL44826.1"/>
    <property type="molecule type" value="Genomic_DNA"/>
</dbReference>
<dbReference type="Pfam" id="PF07635">
    <property type="entry name" value="PSCyt1"/>
    <property type="match status" value="1"/>
</dbReference>
<dbReference type="InterPro" id="IPR032675">
    <property type="entry name" value="LRR_dom_sf"/>
</dbReference>
<dbReference type="PANTHER" id="PTHR35889">
    <property type="entry name" value="CYCLOINULO-OLIGOSACCHARIDE FRUCTANOTRANSFERASE-RELATED"/>
    <property type="match status" value="1"/>
</dbReference>
<keyword evidence="1" id="KW-0812">Transmembrane</keyword>
<dbReference type="PANTHER" id="PTHR35889:SF3">
    <property type="entry name" value="F-BOX DOMAIN-CONTAINING PROTEIN"/>
    <property type="match status" value="1"/>
</dbReference>
<feature type="transmembrane region" description="Helical" evidence="1">
    <location>
        <begin position="115"/>
        <end position="133"/>
    </location>
</feature>
<comment type="caution">
    <text evidence="4">The sequence shown here is derived from an EMBL/GenBank/DDBJ whole genome shotgun (WGS) entry which is preliminary data.</text>
</comment>